<comment type="caution">
    <text evidence="2">The sequence shown here is derived from an EMBL/GenBank/DDBJ whole genome shotgun (WGS) entry which is preliminary data.</text>
</comment>
<sequence length="375" mass="38549">MNSKMLSIAGRLFVFSLAASSVQAIPVPQPQTPDAAALESCPNNGEIICTSDGTAFFVCDWNKKVPMGTVAAGNVCKNGQIQAVDGGPPVAPVAPVAPAPTGAAPSAAPVVVPPTAPAPTPEPQPIVNVPAKPDSSSDTVTSTITSVVETRIASTSTIVVTMPGPAPSGTPESPATPNPPSGKPIVLTEQQVLAVAPSSNTCSGAQFPDECATASDAVANINKAFAKYGITTPGEAASLLSIMAFESGDFKFNFNHFPGRPGQGTKAMLMVNFIVTYAQTFGSTDNIAPGLSESNIDSQSDDVKNKVRAVVLDKERSFGAAPWFYSTKCSDEVKKGLRDGASTQAWEAYITQCVGTTVTDDRKAGFIKAAAALTQ</sequence>
<dbReference type="EMBL" id="JAQGDS010000017">
    <property type="protein sequence ID" value="KAJ6255899.1"/>
    <property type="molecule type" value="Genomic_DNA"/>
</dbReference>
<protein>
    <submittedName>
        <fullName evidence="2">Uncharacterized protein</fullName>
    </submittedName>
</protein>
<feature type="signal peptide" evidence="1">
    <location>
        <begin position="1"/>
        <end position="24"/>
    </location>
</feature>
<name>A0AAD6IPF4_DREDA</name>
<dbReference type="AlphaFoldDB" id="A0AAD6IPF4"/>
<dbReference type="Proteomes" id="UP001221413">
    <property type="component" value="Unassembled WGS sequence"/>
</dbReference>
<feature type="chain" id="PRO_5042277456" evidence="1">
    <location>
        <begin position="25"/>
        <end position="375"/>
    </location>
</feature>
<keyword evidence="1" id="KW-0732">Signal</keyword>
<evidence type="ECO:0000313" key="2">
    <source>
        <dbReference type="EMBL" id="KAJ6255899.1"/>
    </source>
</evidence>
<evidence type="ECO:0000313" key="3">
    <source>
        <dbReference type="Proteomes" id="UP001221413"/>
    </source>
</evidence>
<accession>A0AAD6IPF4</accession>
<gene>
    <name evidence="2" type="ORF">Dda_9358</name>
</gene>
<keyword evidence="3" id="KW-1185">Reference proteome</keyword>
<proteinExistence type="predicted"/>
<reference evidence="2" key="1">
    <citation type="submission" date="2023-01" db="EMBL/GenBank/DDBJ databases">
        <title>The chitinases involved in constricting ring structure development in the nematode-trapping fungus Drechslerella dactyloides.</title>
        <authorList>
            <person name="Wang R."/>
            <person name="Zhang L."/>
            <person name="Tang P."/>
            <person name="Li S."/>
            <person name="Liang L."/>
        </authorList>
    </citation>
    <scope>NUCLEOTIDE SEQUENCE</scope>
    <source>
        <strain evidence="2">YMF1.00031</strain>
    </source>
</reference>
<evidence type="ECO:0000256" key="1">
    <source>
        <dbReference type="SAM" id="SignalP"/>
    </source>
</evidence>
<organism evidence="2 3">
    <name type="scientific">Drechslerella dactyloides</name>
    <name type="common">Nematode-trapping fungus</name>
    <name type="synonym">Arthrobotrys dactyloides</name>
    <dbReference type="NCBI Taxonomy" id="74499"/>
    <lineage>
        <taxon>Eukaryota</taxon>
        <taxon>Fungi</taxon>
        <taxon>Dikarya</taxon>
        <taxon>Ascomycota</taxon>
        <taxon>Pezizomycotina</taxon>
        <taxon>Orbiliomycetes</taxon>
        <taxon>Orbiliales</taxon>
        <taxon>Orbiliaceae</taxon>
        <taxon>Drechslerella</taxon>
    </lineage>
</organism>